<organism evidence="6 7">
    <name type="scientific">Butyricimonas faecihominis</name>
    <dbReference type="NCBI Taxonomy" id="1472416"/>
    <lineage>
        <taxon>Bacteria</taxon>
        <taxon>Pseudomonadati</taxon>
        <taxon>Bacteroidota</taxon>
        <taxon>Bacteroidia</taxon>
        <taxon>Bacteroidales</taxon>
        <taxon>Odoribacteraceae</taxon>
        <taxon>Butyricimonas</taxon>
    </lineage>
</organism>
<evidence type="ECO:0000256" key="1">
    <source>
        <dbReference type="ARBA" id="ARBA00005417"/>
    </source>
</evidence>
<dbReference type="GeneID" id="93102693"/>
<keyword evidence="3" id="KW-0547">Nucleotide-binding</keyword>
<dbReference type="RefSeq" id="WP_124316314.1">
    <property type="nucleotide sequence ID" value="NZ_AP028155.1"/>
</dbReference>
<dbReference type="Proteomes" id="UP000546007">
    <property type="component" value="Unassembled WGS sequence"/>
</dbReference>
<dbReference type="Gene3D" id="3.40.50.300">
    <property type="entry name" value="P-loop containing nucleotide triphosphate hydrolases"/>
    <property type="match status" value="1"/>
</dbReference>
<name>A0A7W6HYR2_9BACT</name>
<dbReference type="GO" id="GO:0005524">
    <property type="term" value="F:ATP binding"/>
    <property type="evidence" value="ECO:0007669"/>
    <property type="project" value="UniProtKB-KW"/>
</dbReference>
<dbReference type="PANTHER" id="PTHR43335:SF4">
    <property type="entry name" value="ABC TRANSPORTER, ATP-BINDING PROTEIN"/>
    <property type="match status" value="1"/>
</dbReference>
<proteinExistence type="inferred from homology"/>
<evidence type="ECO:0000313" key="6">
    <source>
        <dbReference type="EMBL" id="MBB4026834.1"/>
    </source>
</evidence>
<dbReference type="SUPFAM" id="SSF52540">
    <property type="entry name" value="P-loop containing nucleoside triphosphate hydrolases"/>
    <property type="match status" value="1"/>
</dbReference>
<protein>
    <submittedName>
        <fullName evidence="6">ABC-2 type transport system ATP-binding protein</fullName>
    </submittedName>
</protein>
<gene>
    <name evidence="6" type="ORF">GGR14_002635</name>
</gene>
<feature type="domain" description="ABC transporter" evidence="5">
    <location>
        <begin position="6"/>
        <end position="235"/>
    </location>
</feature>
<dbReference type="GO" id="GO:0016887">
    <property type="term" value="F:ATP hydrolysis activity"/>
    <property type="evidence" value="ECO:0007669"/>
    <property type="project" value="InterPro"/>
</dbReference>
<keyword evidence="4 6" id="KW-0067">ATP-binding</keyword>
<dbReference type="InterPro" id="IPR003439">
    <property type="entry name" value="ABC_transporter-like_ATP-bd"/>
</dbReference>
<dbReference type="AlphaFoldDB" id="A0A7W6HYR2"/>
<dbReference type="InterPro" id="IPR003593">
    <property type="entry name" value="AAA+_ATPase"/>
</dbReference>
<sequence>MSEAIVKVENLYHRYTTQWAVQDLSFEIRNRGVLGLLGANGAGKSTTMNIMCGVLNQTSGNIYINGINLREHPIEAKKYIGFLPQKPPLNPDMTVDEYLHFCAHLRRMDGKEVHQAVEAAKERCGIAHFRKRLLKNLSGGYQQRVGIAQAIIHNPKVVVFDEPTNGLDPIQIVEIRNLIKEIAVDRAVIISTHILPEVQLSCENIIMITQGKCVFSGTIEEFDNYIEPNSLVITLDAAPDVNVLASLPSIKRVDKLTEKRYRLFFSDATDIADRVVCASVEGGWKLTEINLERGSLDEVFAQLSGKSRIGKKELV</sequence>
<dbReference type="PANTHER" id="PTHR43335">
    <property type="entry name" value="ABC TRANSPORTER, ATP-BINDING PROTEIN"/>
    <property type="match status" value="1"/>
</dbReference>
<evidence type="ECO:0000259" key="5">
    <source>
        <dbReference type="PROSITE" id="PS50893"/>
    </source>
</evidence>
<keyword evidence="7" id="KW-1185">Reference proteome</keyword>
<evidence type="ECO:0000256" key="3">
    <source>
        <dbReference type="ARBA" id="ARBA00022741"/>
    </source>
</evidence>
<evidence type="ECO:0000256" key="2">
    <source>
        <dbReference type="ARBA" id="ARBA00022448"/>
    </source>
</evidence>
<comment type="caution">
    <text evidence="6">The sequence shown here is derived from an EMBL/GenBank/DDBJ whole genome shotgun (WGS) entry which is preliminary data.</text>
</comment>
<dbReference type="Pfam" id="PF00005">
    <property type="entry name" value="ABC_tran"/>
    <property type="match status" value="1"/>
</dbReference>
<dbReference type="InterPro" id="IPR027417">
    <property type="entry name" value="P-loop_NTPase"/>
</dbReference>
<dbReference type="OrthoDB" id="9781337at2"/>
<keyword evidence="2" id="KW-0813">Transport</keyword>
<dbReference type="SMART" id="SM00382">
    <property type="entry name" value="AAA"/>
    <property type="match status" value="1"/>
</dbReference>
<comment type="similarity">
    <text evidence="1">Belongs to the ABC transporter superfamily.</text>
</comment>
<dbReference type="EMBL" id="JACIES010000006">
    <property type="protein sequence ID" value="MBB4026834.1"/>
    <property type="molecule type" value="Genomic_DNA"/>
</dbReference>
<reference evidence="6 7" key="1">
    <citation type="submission" date="2020-08" db="EMBL/GenBank/DDBJ databases">
        <title>Genomic Encyclopedia of Type Strains, Phase IV (KMG-IV): sequencing the most valuable type-strain genomes for metagenomic binning, comparative biology and taxonomic classification.</title>
        <authorList>
            <person name="Goeker M."/>
        </authorList>
    </citation>
    <scope>NUCLEOTIDE SEQUENCE [LARGE SCALE GENOMIC DNA]</scope>
    <source>
        <strain evidence="6 7">DSM 105721</strain>
    </source>
</reference>
<accession>A0A7W6HYR2</accession>
<dbReference type="PROSITE" id="PS50893">
    <property type="entry name" value="ABC_TRANSPORTER_2"/>
    <property type="match status" value="1"/>
</dbReference>
<evidence type="ECO:0000256" key="4">
    <source>
        <dbReference type="ARBA" id="ARBA00022840"/>
    </source>
</evidence>
<evidence type="ECO:0000313" key="7">
    <source>
        <dbReference type="Proteomes" id="UP000546007"/>
    </source>
</evidence>